<proteinExistence type="predicted"/>
<reference evidence="3" key="1">
    <citation type="journal article" date="2017" name="Genome Biol.">
        <title>Comparative genomics reveals high biological diversity and specific adaptations in the industrially and medically important fungal genus Aspergillus.</title>
        <authorList>
            <person name="de Vries R.P."/>
            <person name="Riley R."/>
            <person name="Wiebenga A."/>
            <person name="Aguilar-Osorio G."/>
            <person name="Amillis S."/>
            <person name="Uchima C.A."/>
            <person name="Anderluh G."/>
            <person name="Asadollahi M."/>
            <person name="Askin M."/>
            <person name="Barry K."/>
            <person name="Battaglia E."/>
            <person name="Bayram O."/>
            <person name="Benocci T."/>
            <person name="Braus-Stromeyer S.A."/>
            <person name="Caldana C."/>
            <person name="Canovas D."/>
            <person name="Cerqueira G.C."/>
            <person name="Chen F."/>
            <person name="Chen W."/>
            <person name="Choi C."/>
            <person name="Clum A."/>
            <person name="Dos Santos R.A."/>
            <person name="Damasio A.R."/>
            <person name="Diallinas G."/>
            <person name="Emri T."/>
            <person name="Fekete E."/>
            <person name="Flipphi M."/>
            <person name="Freyberg S."/>
            <person name="Gallo A."/>
            <person name="Gournas C."/>
            <person name="Habgood R."/>
            <person name="Hainaut M."/>
            <person name="Harispe M.L."/>
            <person name="Henrissat B."/>
            <person name="Hilden K.S."/>
            <person name="Hope R."/>
            <person name="Hossain A."/>
            <person name="Karabika E."/>
            <person name="Karaffa L."/>
            <person name="Karanyi Z."/>
            <person name="Krasevec N."/>
            <person name="Kuo A."/>
            <person name="Kusch H."/>
            <person name="LaButti K."/>
            <person name="Lagendijk E.L."/>
            <person name="Lapidus A."/>
            <person name="Levasseur A."/>
            <person name="Lindquist E."/>
            <person name="Lipzen A."/>
            <person name="Logrieco A.F."/>
            <person name="MacCabe A."/>
            <person name="Maekelae M.R."/>
            <person name="Malavazi I."/>
            <person name="Melin P."/>
            <person name="Meyer V."/>
            <person name="Mielnichuk N."/>
            <person name="Miskei M."/>
            <person name="Molnar A.P."/>
            <person name="Mule G."/>
            <person name="Ngan C.Y."/>
            <person name="Orejas M."/>
            <person name="Orosz E."/>
            <person name="Ouedraogo J.P."/>
            <person name="Overkamp K.M."/>
            <person name="Park H.-S."/>
            <person name="Perrone G."/>
            <person name="Piumi F."/>
            <person name="Punt P.J."/>
            <person name="Ram A.F."/>
            <person name="Ramon A."/>
            <person name="Rauscher S."/>
            <person name="Record E."/>
            <person name="Riano-Pachon D.M."/>
            <person name="Robert V."/>
            <person name="Roehrig J."/>
            <person name="Ruller R."/>
            <person name="Salamov A."/>
            <person name="Salih N.S."/>
            <person name="Samson R.A."/>
            <person name="Sandor E."/>
            <person name="Sanguinetti M."/>
            <person name="Schuetze T."/>
            <person name="Sepcic K."/>
            <person name="Shelest E."/>
            <person name="Sherlock G."/>
            <person name="Sophianopoulou V."/>
            <person name="Squina F.M."/>
            <person name="Sun H."/>
            <person name="Susca A."/>
            <person name="Todd R.B."/>
            <person name="Tsang A."/>
            <person name="Unkles S.E."/>
            <person name="van de Wiele N."/>
            <person name="van Rossen-Uffink D."/>
            <person name="Oliveira J.V."/>
            <person name="Vesth T.C."/>
            <person name="Visser J."/>
            <person name="Yu J.-H."/>
            <person name="Zhou M."/>
            <person name="Andersen M.R."/>
            <person name="Archer D.B."/>
            <person name="Baker S.E."/>
            <person name="Benoit I."/>
            <person name="Brakhage A.A."/>
            <person name="Braus G.H."/>
            <person name="Fischer R."/>
            <person name="Frisvad J.C."/>
            <person name="Goldman G.H."/>
            <person name="Houbraken J."/>
            <person name="Oakley B."/>
            <person name="Pocsi I."/>
            <person name="Scazzocchio C."/>
            <person name="Seiboth B."/>
            <person name="vanKuyk P.A."/>
            <person name="Wortman J."/>
            <person name="Dyer P.S."/>
            <person name="Grigoriev I.V."/>
        </authorList>
    </citation>
    <scope>NUCLEOTIDE SEQUENCE [LARGE SCALE GENOMIC DNA]</scope>
    <source>
        <strain evidence="3">CBS 106.47</strain>
    </source>
</reference>
<dbReference type="Proteomes" id="UP000184063">
    <property type="component" value="Unassembled WGS sequence"/>
</dbReference>
<dbReference type="VEuPathDB" id="FungiDB:ASPFODRAFT_134687"/>
<feature type="region of interest" description="Disordered" evidence="1">
    <location>
        <begin position="88"/>
        <end position="119"/>
    </location>
</feature>
<dbReference type="EMBL" id="KV878241">
    <property type="protein sequence ID" value="OJZ86460.1"/>
    <property type="molecule type" value="Genomic_DNA"/>
</dbReference>
<name>A0A1M3TI70_ASPLC</name>
<accession>A0A1M3TI70</accession>
<gene>
    <name evidence="2" type="ORF">ASPFODRAFT_134687</name>
</gene>
<evidence type="ECO:0000313" key="2">
    <source>
        <dbReference type="EMBL" id="OJZ86460.1"/>
    </source>
</evidence>
<evidence type="ECO:0000256" key="1">
    <source>
        <dbReference type="SAM" id="MobiDB-lite"/>
    </source>
</evidence>
<sequence length="119" mass="12985">MRPGGFGSEGVEEGFCSATVKLQTFCQWYDAQDADHGLAVQSIGAYQDGAPRADYAWMDSWMDDSCSVSERMEASRMENGEVGWSLGAEAGRGMRSSTKAGKERRSSKRGRAVRGVFTQ</sequence>
<protein>
    <submittedName>
        <fullName evidence="2">Uncharacterized protein</fullName>
    </submittedName>
</protein>
<evidence type="ECO:0000313" key="3">
    <source>
        <dbReference type="Proteomes" id="UP000184063"/>
    </source>
</evidence>
<dbReference type="AlphaFoldDB" id="A0A1M3TI70"/>
<organism evidence="2 3">
    <name type="scientific">Aspergillus luchuensis (strain CBS 106.47)</name>
    <dbReference type="NCBI Taxonomy" id="1137211"/>
    <lineage>
        <taxon>Eukaryota</taxon>
        <taxon>Fungi</taxon>
        <taxon>Dikarya</taxon>
        <taxon>Ascomycota</taxon>
        <taxon>Pezizomycotina</taxon>
        <taxon>Eurotiomycetes</taxon>
        <taxon>Eurotiomycetidae</taxon>
        <taxon>Eurotiales</taxon>
        <taxon>Aspergillaceae</taxon>
        <taxon>Aspergillus</taxon>
        <taxon>Aspergillus subgen. Circumdati</taxon>
    </lineage>
</organism>